<evidence type="ECO:0000313" key="3">
    <source>
        <dbReference type="Proteomes" id="UP000310754"/>
    </source>
</evidence>
<proteinExistence type="predicted"/>
<evidence type="ECO:0000313" key="2">
    <source>
        <dbReference type="EMBL" id="THF48084.1"/>
    </source>
</evidence>
<keyword evidence="3" id="KW-1185">Reference proteome</keyword>
<comment type="caution">
    <text evidence="2">The sequence shown here is derived from an EMBL/GenBank/DDBJ whole genome shotgun (WGS) entry which is preliminary data.</text>
</comment>
<dbReference type="InterPro" id="IPR041307">
    <property type="entry name" value="WcbI"/>
</dbReference>
<dbReference type="EMBL" id="SSOA01000010">
    <property type="protein sequence ID" value="THF48084.1"/>
    <property type="molecule type" value="Genomic_DNA"/>
</dbReference>
<organism evidence="2 3">
    <name type="scientific">Allorhizobium terrae</name>
    <dbReference type="NCBI Taxonomy" id="1848972"/>
    <lineage>
        <taxon>Bacteria</taxon>
        <taxon>Pseudomonadati</taxon>
        <taxon>Pseudomonadota</taxon>
        <taxon>Alphaproteobacteria</taxon>
        <taxon>Hyphomicrobiales</taxon>
        <taxon>Rhizobiaceae</taxon>
        <taxon>Rhizobium/Agrobacterium group</taxon>
        <taxon>Allorhizobium</taxon>
    </lineage>
</organism>
<dbReference type="Proteomes" id="UP000310754">
    <property type="component" value="Unassembled WGS sequence"/>
</dbReference>
<feature type="domain" description="Polysaccharide biosynthesis enzyme WcbI" evidence="1">
    <location>
        <begin position="3"/>
        <end position="196"/>
    </location>
</feature>
<name>A0A4V6RWR4_9HYPH</name>
<protein>
    <recommendedName>
        <fullName evidence="1">Polysaccharide biosynthesis enzyme WcbI domain-containing protein</fullName>
    </recommendedName>
</protein>
<dbReference type="RefSeq" id="WP_190236792.1">
    <property type="nucleotide sequence ID" value="NZ_SSOA01000010.1"/>
</dbReference>
<sequence>MKIAILGNCQIESIEASLRVLVPDAHIQLFHVWNVTTQFSRNQSLIEHLRNFDLVLSHRFYDLVGFDFDELKQELDVLEFPALNFAAFHPDCVYLVDDKTHKIVRSCLGDYNSALIAFCFANGLTKEQCLSAFRESVFSHVGYFSMWDNSVMALDAELQRCGLKVGNYIPKWMAVKPFMNSINHPKIFAINDILIDMLATRHIATRQISGIDDYSADPLINYAKWPIYPELASYFGVQGGYTFKSETKMDGQKYIFGLSEFIEDSYTRYAALEVEKFRNDMLAIWGGMNLADLIRSQ</sequence>
<gene>
    <name evidence="2" type="ORF">E6C51_16600</name>
</gene>
<dbReference type="Pfam" id="PF18588">
    <property type="entry name" value="WcbI"/>
    <property type="match status" value="1"/>
</dbReference>
<dbReference type="AlphaFoldDB" id="A0A4V6RWR4"/>
<accession>A0A4V6RWR4</accession>
<dbReference type="Gene3D" id="3.40.50.12080">
    <property type="match status" value="1"/>
</dbReference>
<reference evidence="2 3" key="1">
    <citation type="submission" date="2019-04" db="EMBL/GenBank/DDBJ databases">
        <title>Rhizobium terrae sp. nov., isolated from a paddy soil.</title>
        <authorList>
            <person name="Lin S.-Y."/>
            <person name="Hameed A."/>
            <person name="Huang H.-I."/>
            <person name="Young C.-C."/>
        </authorList>
    </citation>
    <scope>NUCLEOTIDE SEQUENCE [LARGE SCALE GENOMIC DNA]</scope>
    <source>
        <strain evidence="2 3">CC-HIH110</strain>
    </source>
</reference>
<evidence type="ECO:0000259" key="1">
    <source>
        <dbReference type="Pfam" id="PF18588"/>
    </source>
</evidence>